<evidence type="ECO:0000256" key="5">
    <source>
        <dbReference type="ARBA" id="ARBA00023284"/>
    </source>
</evidence>
<dbReference type="OrthoDB" id="415696at2759"/>
<dbReference type="FunFam" id="3.40.30.10:FF:000005">
    <property type="entry name" value="Glutaredoxin 5"/>
    <property type="match status" value="1"/>
</dbReference>
<dbReference type="Proteomes" id="UP000692954">
    <property type="component" value="Unassembled WGS sequence"/>
</dbReference>
<sequence length="169" mass="20027">MIQRISKQILKMPKLYLTTRMIAPFSQHNHNHSHDHNHNHNHDNNHSHSDFQPQQKAQPQYTQEQIQQKHKEIDNIIKSNQVVLFMKGTPAQPMCGYSNYAVQVLQFYKVQNYHSIDVLSDPLMREEIKKYSNWPTFPQLYVKQELVGGCDIMMEMHKEGTLKELFNKI</sequence>
<keyword evidence="2" id="KW-0479">Metal-binding</keyword>
<dbReference type="PROSITE" id="PS51354">
    <property type="entry name" value="GLUTAREDOXIN_2"/>
    <property type="match status" value="1"/>
</dbReference>
<gene>
    <name evidence="8" type="ORF">PSON_ATCC_30995.1.T1090194</name>
</gene>
<evidence type="ECO:0000256" key="1">
    <source>
        <dbReference type="ARBA" id="ARBA00022714"/>
    </source>
</evidence>
<evidence type="ECO:0000313" key="9">
    <source>
        <dbReference type="Proteomes" id="UP000692954"/>
    </source>
</evidence>
<dbReference type="EMBL" id="CAJJDN010000109">
    <property type="protein sequence ID" value="CAD8115952.1"/>
    <property type="molecule type" value="Genomic_DNA"/>
</dbReference>
<name>A0A8S1QJT9_9CILI</name>
<evidence type="ECO:0000313" key="8">
    <source>
        <dbReference type="EMBL" id="CAD8115952.1"/>
    </source>
</evidence>
<keyword evidence="9" id="KW-1185">Reference proteome</keyword>
<evidence type="ECO:0000256" key="2">
    <source>
        <dbReference type="ARBA" id="ARBA00022723"/>
    </source>
</evidence>
<dbReference type="InterPro" id="IPR002109">
    <property type="entry name" value="Glutaredoxin"/>
</dbReference>
<dbReference type="GO" id="GO:0005634">
    <property type="term" value="C:nucleus"/>
    <property type="evidence" value="ECO:0007669"/>
    <property type="project" value="TreeGrafter"/>
</dbReference>
<comment type="caution">
    <text evidence="8">The sequence shown here is derived from an EMBL/GenBank/DDBJ whole genome shotgun (WGS) entry which is preliminary data.</text>
</comment>
<dbReference type="GO" id="GO:0006879">
    <property type="term" value="P:intracellular iron ion homeostasis"/>
    <property type="evidence" value="ECO:0007669"/>
    <property type="project" value="TreeGrafter"/>
</dbReference>
<evidence type="ECO:0000259" key="7">
    <source>
        <dbReference type="Pfam" id="PF00462"/>
    </source>
</evidence>
<keyword evidence="4" id="KW-0411">Iron-sulfur</keyword>
<evidence type="ECO:0000256" key="4">
    <source>
        <dbReference type="ARBA" id="ARBA00023014"/>
    </source>
</evidence>
<dbReference type="InterPro" id="IPR033658">
    <property type="entry name" value="GRX_PICOT-like"/>
</dbReference>
<dbReference type="InterPro" id="IPR004480">
    <property type="entry name" value="Monothiol_GRX-rel"/>
</dbReference>
<keyword evidence="5" id="KW-0676">Redox-active center</keyword>
<reference evidence="8" key="1">
    <citation type="submission" date="2021-01" db="EMBL/GenBank/DDBJ databases">
        <authorList>
            <consortium name="Genoscope - CEA"/>
            <person name="William W."/>
        </authorList>
    </citation>
    <scope>NUCLEOTIDE SEQUENCE</scope>
</reference>
<dbReference type="Pfam" id="PF00462">
    <property type="entry name" value="Glutaredoxin"/>
    <property type="match status" value="1"/>
</dbReference>
<accession>A0A8S1QJT9</accession>
<keyword evidence="3" id="KW-0408">Iron</keyword>
<dbReference type="PANTHER" id="PTHR10293">
    <property type="entry name" value="GLUTAREDOXIN FAMILY MEMBER"/>
    <property type="match status" value="1"/>
</dbReference>
<organism evidence="8 9">
    <name type="scientific">Paramecium sonneborni</name>
    <dbReference type="NCBI Taxonomy" id="65129"/>
    <lineage>
        <taxon>Eukaryota</taxon>
        <taxon>Sar</taxon>
        <taxon>Alveolata</taxon>
        <taxon>Ciliophora</taxon>
        <taxon>Intramacronucleata</taxon>
        <taxon>Oligohymenophorea</taxon>
        <taxon>Peniculida</taxon>
        <taxon>Parameciidae</taxon>
        <taxon>Paramecium</taxon>
    </lineage>
</organism>
<dbReference type="GO" id="GO:0051537">
    <property type="term" value="F:2 iron, 2 sulfur cluster binding"/>
    <property type="evidence" value="ECO:0007669"/>
    <property type="project" value="UniProtKB-KW"/>
</dbReference>
<dbReference type="AlphaFoldDB" id="A0A8S1QJT9"/>
<dbReference type="NCBIfam" id="TIGR00365">
    <property type="entry name" value="Grx4 family monothiol glutaredoxin"/>
    <property type="match status" value="1"/>
</dbReference>
<feature type="compositionally biased region" description="Low complexity" evidence="6">
    <location>
        <begin position="50"/>
        <end position="65"/>
    </location>
</feature>
<proteinExistence type="predicted"/>
<evidence type="ECO:0000256" key="3">
    <source>
        <dbReference type="ARBA" id="ARBA00023004"/>
    </source>
</evidence>
<dbReference type="CDD" id="cd03028">
    <property type="entry name" value="GRX_PICOT_like"/>
    <property type="match status" value="1"/>
</dbReference>
<feature type="domain" description="Glutaredoxin" evidence="7">
    <location>
        <begin position="82"/>
        <end position="147"/>
    </location>
</feature>
<keyword evidence="1" id="KW-0001">2Fe-2S</keyword>
<dbReference type="GO" id="GO:0005829">
    <property type="term" value="C:cytosol"/>
    <property type="evidence" value="ECO:0007669"/>
    <property type="project" value="TreeGrafter"/>
</dbReference>
<feature type="compositionally biased region" description="Basic and acidic residues" evidence="6">
    <location>
        <begin position="32"/>
        <end position="49"/>
    </location>
</feature>
<protein>
    <recommendedName>
        <fullName evidence="7">Glutaredoxin domain-containing protein</fullName>
    </recommendedName>
</protein>
<evidence type="ECO:0000256" key="6">
    <source>
        <dbReference type="SAM" id="MobiDB-lite"/>
    </source>
</evidence>
<feature type="region of interest" description="Disordered" evidence="6">
    <location>
        <begin position="27"/>
        <end position="68"/>
    </location>
</feature>
<dbReference type="GO" id="GO:0046872">
    <property type="term" value="F:metal ion binding"/>
    <property type="evidence" value="ECO:0007669"/>
    <property type="project" value="UniProtKB-KW"/>
</dbReference>
<dbReference type="PANTHER" id="PTHR10293:SF73">
    <property type="entry name" value="GLUTAREDOXIN-3"/>
    <property type="match status" value="1"/>
</dbReference>